<sequence>MNQDMPYSTKAGANISSSPLVALEREVNEFAWQLLFDEGACRFKYDNDLGRYVREEGIVELVSYRN</sequence>
<dbReference type="EMBL" id="JAJHJB010000003">
    <property type="protein sequence ID" value="MCC5464494.1"/>
    <property type="molecule type" value="Genomic_DNA"/>
</dbReference>
<evidence type="ECO:0000313" key="2">
    <source>
        <dbReference type="Proteomes" id="UP001165492"/>
    </source>
</evidence>
<accession>A0ABS8HMX5</accession>
<gene>
    <name evidence="1" type="ORF">LMF89_03835</name>
</gene>
<proteinExistence type="predicted"/>
<evidence type="ECO:0000313" key="1">
    <source>
        <dbReference type="EMBL" id="MCC5464494.1"/>
    </source>
</evidence>
<name>A0ABS8HMX5_9FIRM</name>
<keyword evidence="2" id="KW-1185">Reference proteome</keyword>
<organism evidence="1 2">
    <name type="scientific">Pelosinus baikalensis</name>
    <dbReference type="NCBI Taxonomy" id="2892015"/>
    <lineage>
        <taxon>Bacteria</taxon>
        <taxon>Bacillati</taxon>
        <taxon>Bacillota</taxon>
        <taxon>Negativicutes</taxon>
        <taxon>Selenomonadales</taxon>
        <taxon>Sporomusaceae</taxon>
        <taxon>Pelosinus</taxon>
    </lineage>
</organism>
<comment type="caution">
    <text evidence="1">The sequence shown here is derived from an EMBL/GenBank/DDBJ whole genome shotgun (WGS) entry which is preliminary data.</text>
</comment>
<protein>
    <submittedName>
        <fullName evidence="1">Uncharacterized protein</fullName>
    </submittedName>
</protein>
<dbReference type="Proteomes" id="UP001165492">
    <property type="component" value="Unassembled WGS sequence"/>
</dbReference>
<dbReference type="RefSeq" id="WP_229533940.1">
    <property type="nucleotide sequence ID" value="NZ_JAJHJB010000003.1"/>
</dbReference>
<reference evidence="1" key="1">
    <citation type="submission" date="2021-11" db="EMBL/GenBank/DDBJ databases">
        <title>Description of a new species Pelosinus isolated from the bottom sediments of Lake Baikal.</title>
        <authorList>
            <person name="Zakharyuk A."/>
        </authorList>
    </citation>
    <scope>NUCLEOTIDE SEQUENCE</scope>
    <source>
        <strain evidence="1">Bkl1</strain>
    </source>
</reference>